<dbReference type="Gene3D" id="1.10.443.10">
    <property type="entry name" value="Intergrase catalytic core"/>
    <property type="match status" value="1"/>
</dbReference>
<dbReference type="InterPro" id="IPR013762">
    <property type="entry name" value="Integrase-like_cat_sf"/>
</dbReference>
<comment type="similarity">
    <text evidence="1">Belongs to the 'phage' integrase family.</text>
</comment>
<evidence type="ECO:0000313" key="8">
    <source>
        <dbReference type="Proteomes" id="UP000461880"/>
    </source>
</evidence>
<keyword evidence="8" id="KW-1185">Reference proteome</keyword>
<dbReference type="PANTHER" id="PTHR30349:SF64">
    <property type="entry name" value="PROPHAGE INTEGRASE INTD-RELATED"/>
    <property type="match status" value="1"/>
</dbReference>
<organism evidence="7 8">
    <name type="scientific">Stecheria intestinalis</name>
    <dbReference type="NCBI Taxonomy" id="2606630"/>
    <lineage>
        <taxon>Bacteria</taxon>
        <taxon>Bacillati</taxon>
        <taxon>Bacillota</taxon>
        <taxon>Erysipelotrichia</taxon>
        <taxon>Erysipelotrichales</taxon>
        <taxon>Erysipelotrichaceae</taxon>
        <taxon>Stecheria</taxon>
    </lineage>
</organism>
<dbReference type="PANTHER" id="PTHR30349">
    <property type="entry name" value="PHAGE INTEGRASE-RELATED"/>
    <property type="match status" value="1"/>
</dbReference>
<evidence type="ECO:0000313" key="7">
    <source>
        <dbReference type="EMBL" id="MSS57610.1"/>
    </source>
</evidence>
<keyword evidence="3" id="KW-0233">DNA recombination</keyword>
<dbReference type="Proteomes" id="UP000461880">
    <property type="component" value="Unassembled WGS sequence"/>
</dbReference>
<comment type="caution">
    <text evidence="7">The sequence shown here is derived from an EMBL/GenBank/DDBJ whole genome shotgun (WGS) entry which is preliminary data.</text>
</comment>
<dbReference type="InterPro" id="IPR044068">
    <property type="entry name" value="CB"/>
</dbReference>
<dbReference type="InterPro" id="IPR010998">
    <property type="entry name" value="Integrase_recombinase_N"/>
</dbReference>
<feature type="domain" description="Tyr recombinase" evidence="5">
    <location>
        <begin position="158"/>
        <end position="338"/>
    </location>
</feature>
<evidence type="ECO:0000259" key="5">
    <source>
        <dbReference type="PROSITE" id="PS51898"/>
    </source>
</evidence>
<dbReference type="InterPro" id="IPR050090">
    <property type="entry name" value="Tyrosine_recombinase_XerCD"/>
</dbReference>
<sequence length="346" mass="39827">MSVSKDKTGKWYAVVKQKNPYSGQTEWKKKRGFSTKREAQAWEADILRTESSSLPEFSIIADEYLKSMDTSSNTANQKRAKYRLYFSEYLHTPIDKITKPELQRWRNNLGDQKLSTQTKNLTLQYVKAVFLYASKVYGIENNAVMLKTFKKTDAEINCEMQTWSAAEFNQFLSAVDLPVYRLYFEFLYWTGCRRGEALAITKDRISPDGKVVIKESIKHFENGAKSTKNRKIRVIQLDPVLLEDLEPLINAPGPYLFAGERTLPITNIQREFTNGIRKSKVKKIRLHDLRHSHVSNLIASGVNIVAVANRIGDTVAQVEKTYAHMMKESEDYMNNAITQMHSCMQK</sequence>
<dbReference type="EMBL" id="VUMN01000002">
    <property type="protein sequence ID" value="MSS57610.1"/>
    <property type="molecule type" value="Genomic_DNA"/>
</dbReference>
<reference evidence="7 8" key="1">
    <citation type="submission" date="2019-08" db="EMBL/GenBank/DDBJ databases">
        <title>In-depth cultivation of the pig gut microbiome towards novel bacterial diversity and tailored functional studies.</title>
        <authorList>
            <person name="Wylensek D."/>
            <person name="Hitch T.C.A."/>
            <person name="Clavel T."/>
        </authorList>
    </citation>
    <scope>NUCLEOTIDE SEQUENCE [LARGE SCALE GENOMIC DNA]</scope>
    <source>
        <strain evidence="7 8">Oil+RF-744-GAM-WT-6</strain>
    </source>
</reference>
<dbReference type="CDD" id="cd01189">
    <property type="entry name" value="INT_ICEBs1_C_like"/>
    <property type="match status" value="1"/>
</dbReference>
<accession>A0A7X2NQB1</accession>
<dbReference type="GO" id="GO:0003677">
    <property type="term" value="F:DNA binding"/>
    <property type="evidence" value="ECO:0007669"/>
    <property type="project" value="UniProtKB-UniRule"/>
</dbReference>
<dbReference type="Pfam" id="PF00589">
    <property type="entry name" value="Phage_integrase"/>
    <property type="match status" value="1"/>
</dbReference>
<dbReference type="GO" id="GO:0015074">
    <property type="term" value="P:DNA integration"/>
    <property type="evidence" value="ECO:0007669"/>
    <property type="project" value="InterPro"/>
</dbReference>
<evidence type="ECO:0000256" key="4">
    <source>
        <dbReference type="PROSITE-ProRule" id="PRU01248"/>
    </source>
</evidence>
<protein>
    <submittedName>
        <fullName evidence="7">Site-specific integrase</fullName>
    </submittedName>
</protein>
<keyword evidence="2 4" id="KW-0238">DNA-binding</keyword>
<dbReference type="AlphaFoldDB" id="A0A7X2NQB1"/>
<evidence type="ECO:0000256" key="3">
    <source>
        <dbReference type="ARBA" id="ARBA00023172"/>
    </source>
</evidence>
<dbReference type="Pfam" id="PF14657">
    <property type="entry name" value="Arm-DNA-bind_4"/>
    <property type="match status" value="1"/>
</dbReference>
<evidence type="ECO:0000256" key="2">
    <source>
        <dbReference type="ARBA" id="ARBA00023125"/>
    </source>
</evidence>
<dbReference type="GO" id="GO:0006310">
    <property type="term" value="P:DNA recombination"/>
    <property type="evidence" value="ECO:0007669"/>
    <property type="project" value="UniProtKB-KW"/>
</dbReference>
<dbReference type="PROSITE" id="PS51900">
    <property type="entry name" value="CB"/>
    <property type="match status" value="1"/>
</dbReference>
<dbReference type="InterPro" id="IPR028259">
    <property type="entry name" value="AP2-like_int_N"/>
</dbReference>
<proteinExistence type="inferred from homology"/>
<feature type="domain" description="Core-binding (CB)" evidence="6">
    <location>
        <begin position="55"/>
        <end position="134"/>
    </location>
</feature>
<dbReference type="InterPro" id="IPR011010">
    <property type="entry name" value="DNA_brk_join_enz"/>
</dbReference>
<gene>
    <name evidence="7" type="ORF">FYJ51_01630</name>
</gene>
<dbReference type="SUPFAM" id="SSF56349">
    <property type="entry name" value="DNA breaking-rejoining enzymes"/>
    <property type="match status" value="1"/>
</dbReference>
<evidence type="ECO:0000256" key="1">
    <source>
        <dbReference type="ARBA" id="ARBA00008857"/>
    </source>
</evidence>
<name>A0A7X2NQB1_9FIRM</name>
<evidence type="ECO:0000259" key="6">
    <source>
        <dbReference type="PROSITE" id="PS51900"/>
    </source>
</evidence>
<dbReference type="Gene3D" id="1.10.150.130">
    <property type="match status" value="1"/>
</dbReference>
<dbReference type="InterPro" id="IPR002104">
    <property type="entry name" value="Integrase_catalytic"/>
</dbReference>
<dbReference type="PROSITE" id="PS51898">
    <property type="entry name" value="TYR_RECOMBINASE"/>
    <property type="match status" value="1"/>
</dbReference>